<dbReference type="RefSeq" id="WP_148080156.1">
    <property type="nucleotide sequence ID" value="NZ_CP042914.1"/>
</dbReference>
<reference evidence="2 3" key="1">
    <citation type="submission" date="2019-08" db="EMBL/GenBank/DDBJ databases">
        <title>Deep-cultivation of Planctomycetes and their phenomic and genomic characterization uncovers novel biology.</title>
        <authorList>
            <person name="Wiegand S."/>
            <person name="Jogler M."/>
            <person name="Boedeker C."/>
            <person name="Pinto D."/>
            <person name="Vollmers J."/>
            <person name="Rivas-Marin E."/>
            <person name="Kohn T."/>
            <person name="Peeters S.H."/>
            <person name="Heuer A."/>
            <person name="Rast P."/>
            <person name="Oberbeckmann S."/>
            <person name="Bunk B."/>
            <person name="Jeske O."/>
            <person name="Meyerdierks A."/>
            <person name="Storesund J.E."/>
            <person name="Kallscheuer N."/>
            <person name="Luecker S."/>
            <person name="Lage O.M."/>
            <person name="Pohl T."/>
            <person name="Merkel B.J."/>
            <person name="Hornburger P."/>
            <person name="Mueller R.-W."/>
            <person name="Bruemmer F."/>
            <person name="Labrenz M."/>
            <person name="Spormann A.M."/>
            <person name="Op den Camp H."/>
            <person name="Overmann J."/>
            <person name="Amann R."/>
            <person name="Jetten M.S.M."/>
            <person name="Mascher T."/>
            <person name="Medema M.H."/>
            <person name="Devos D.P."/>
            <person name="Kaster A.-K."/>
            <person name="Ovreas L."/>
            <person name="Rohde M."/>
            <person name="Galperin M.Y."/>
            <person name="Jogler C."/>
        </authorList>
    </citation>
    <scope>NUCLEOTIDE SEQUENCE [LARGE SCALE GENOMIC DNA]</scope>
    <source>
        <strain evidence="2 3">UC8</strain>
    </source>
</reference>
<protein>
    <recommendedName>
        <fullName evidence="1">BioF2-like acetyltransferase domain-containing protein</fullName>
    </recommendedName>
</protein>
<keyword evidence="3" id="KW-1185">Reference proteome</keyword>
<feature type="domain" description="BioF2-like acetyltransferase" evidence="1">
    <location>
        <begin position="183"/>
        <end position="329"/>
    </location>
</feature>
<dbReference type="OrthoDB" id="9808976at2"/>
<accession>A0A5B9R006</accession>
<dbReference type="Gene3D" id="3.40.630.30">
    <property type="match status" value="1"/>
</dbReference>
<name>A0A5B9R006_9BACT</name>
<evidence type="ECO:0000259" key="1">
    <source>
        <dbReference type="Pfam" id="PF13480"/>
    </source>
</evidence>
<dbReference type="AlphaFoldDB" id="A0A5B9R006"/>
<evidence type="ECO:0000313" key="3">
    <source>
        <dbReference type="Proteomes" id="UP000325286"/>
    </source>
</evidence>
<dbReference type="SUPFAM" id="SSF55729">
    <property type="entry name" value="Acyl-CoA N-acyltransferases (Nat)"/>
    <property type="match status" value="1"/>
</dbReference>
<dbReference type="Pfam" id="PF13480">
    <property type="entry name" value="Acetyltransf_6"/>
    <property type="match status" value="1"/>
</dbReference>
<dbReference type="EMBL" id="CP042914">
    <property type="protein sequence ID" value="QEG39593.1"/>
    <property type="molecule type" value="Genomic_DNA"/>
</dbReference>
<sequence length="387" mass="43289">MLNINRESSADLLADAPVWNALSGGNPMRQSIWLRSWWEAFSPSLGESSELYLVTARREDGTLAAVMPLYRTRQQNRVTLAALGQGVACTDHVSLLRDTDQDALELARQIGNWLATAAKSPTDYWDVLDIDGMVEGDPVIEGLAAGLQDHRATVQAVSKVNLWFKDTRADSWEEYLSHLSKTNRKKTRRRSKRVDDDPSLAWRNATTTEQVLENVDALIRIHQARWEAVGEPGSFASDQMRRFIKTAAERLHANGQLRMPVVTRDDQIVALEFQVMGDDEVVYCYSSAMDAQHQDIEPGHIISSSTLQYAYSQGLAGMDMMRGDEPYKERMQGQPQRVVNLHALAPSIAPRLKQAAWDAAFGAKQWLRAQLGREPVSKVTVRSANAT</sequence>
<gene>
    <name evidence="2" type="ORF">UC8_15890</name>
</gene>
<proteinExistence type="predicted"/>
<dbReference type="KEGG" id="rul:UC8_15890"/>
<organism evidence="2 3">
    <name type="scientific">Roseimaritima ulvae</name>
    <dbReference type="NCBI Taxonomy" id="980254"/>
    <lineage>
        <taxon>Bacteria</taxon>
        <taxon>Pseudomonadati</taxon>
        <taxon>Planctomycetota</taxon>
        <taxon>Planctomycetia</taxon>
        <taxon>Pirellulales</taxon>
        <taxon>Pirellulaceae</taxon>
        <taxon>Roseimaritima</taxon>
    </lineage>
</organism>
<dbReference type="InterPro" id="IPR016181">
    <property type="entry name" value="Acyl_CoA_acyltransferase"/>
</dbReference>
<dbReference type="InterPro" id="IPR038740">
    <property type="entry name" value="BioF2-like_GNAT_dom"/>
</dbReference>
<evidence type="ECO:0000313" key="2">
    <source>
        <dbReference type="EMBL" id="QEG39593.1"/>
    </source>
</evidence>
<dbReference type="Proteomes" id="UP000325286">
    <property type="component" value="Chromosome"/>
</dbReference>